<dbReference type="OrthoDB" id="8732661at2"/>
<dbReference type="Pfam" id="PF02780">
    <property type="entry name" value="Transketolase_C"/>
    <property type="match status" value="1"/>
</dbReference>
<dbReference type="InterPro" id="IPR051157">
    <property type="entry name" value="PDH/Transketolase"/>
</dbReference>
<comment type="similarity">
    <text evidence="2">Belongs to the transketolase family.</text>
</comment>
<comment type="cofactor">
    <cofactor evidence="1">
        <name>thiamine diphosphate</name>
        <dbReference type="ChEBI" id="CHEBI:58937"/>
    </cofactor>
</comment>
<dbReference type="EMBL" id="LBBT01000138">
    <property type="protein sequence ID" value="KKY01919.1"/>
    <property type="molecule type" value="Genomic_DNA"/>
</dbReference>
<dbReference type="PATRIC" id="fig|1629550.3.peg.685"/>
<dbReference type="InterPro" id="IPR033248">
    <property type="entry name" value="Transketolase_C"/>
</dbReference>
<dbReference type="FunFam" id="3.40.50.970:FF:000129">
    <property type="entry name" value="Transketolase"/>
    <property type="match status" value="1"/>
</dbReference>
<dbReference type="Proteomes" id="UP000034407">
    <property type="component" value="Unassembled WGS sequence"/>
</dbReference>
<dbReference type="PANTHER" id="PTHR43825">
    <property type="entry name" value="PYRUVATE DEHYDROGENASE E1 COMPONENT"/>
    <property type="match status" value="1"/>
</dbReference>
<proteinExistence type="inferred from homology"/>
<evidence type="ECO:0000313" key="5">
    <source>
        <dbReference type="EMBL" id="KKY01919.1"/>
    </source>
</evidence>
<dbReference type="Gene3D" id="3.40.50.970">
    <property type="match status" value="1"/>
</dbReference>
<dbReference type="InterPro" id="IPR029061">
    <property type="entry name" value="THDP-binding"/>
</dbReference>
<dbReference type="SMART" id="SM00861">
    <property type="entry name" value="Transket_pyr"/>
    <property type="match status" value="1"/>
</dbReference>
<evidence type="ECO:0000256" key="2">
    <source>
        <dbReference type="ARBA" id="ARBA00007131"/>
    </source>
</evidence>
<dbReference type="CDD" id="cd07033">
    <property type="entry name" value="TPP_PYR_DXS_TK_like"/>
    <property type="match status" value="1"/>
</dbReference>
<sequence>MSSIATREAYGKALVKLGQVNDNVVVLDADLSKSTKTNDFSKAFPDRFFNMGIAEQNLIGAACGLAAAGKIPFASSFAMFATGRGFEIIRNSACYPKLNVKVCATHAGITVGEDGASHQSVEDIAIMRSIPNMTVIVPADGVETEQVIFEIAKYNGPVYVRLGRSAVPTLFDENYKFEIGKGVVVREGNDATIIACGIMVNEAVIAHEQLKEEGINVRVINMPTIKPIDKEIILNAAKETKVIVTAEEHNVIGGLGSAVSEVVSEECPVIVKKVGVKDVFGQSGTPKELLQAYGLTSKEIVNSVREAIAKK</sequence>
<dbReference type="RefSeq" id="WP_046822507.1">
    <property type="nucleotide sequence ID" value="NZ_JBCLWQ010000002.1"/>
</dbReference>
<gene>
    <name evidence="5" type="ORF">VN21_06180</name>
</gene>
<dbReference type="AlphaFoldDB" id="A0A0M3DKF2"/>
<dbReference type="Gene3D" id="3.40.50.920">
    <property type="match status" value="1"/>
</dbReference>
<dbReference type="SUPFAM" id="SSF52922">
    <property type="entry name" value="TK C-terminal domain-like"/>
    <property type="match status" value="1"/>
</dbReference>
<name>A0A0M3DKF2_9FIRM</name>
<dbReference type="Pfam" id="PF02779">
    <property type="entry name" value="Transket_pyr"/>
    <property type="match status" value="1"/>
</dbReference>
<evidence type="ECO:0000256" key="3">
    <source>
        <dbReference type="ARBA" id="ARBA00023052"/>
    </source>
</evidence>
<feature type="domain" description="Transketolase-like pyrimidine-binding" evidence="4">
    <location>
        <begin position="4"/>
        <end position="169"/>
    </location>
</feature>
<organism evidence="5 6">
    <name type="scientific">Paraclostridium benzoelyticum</name>
    <dbReference type="NCBI Taxonomy" id="1629550"/>
    <lineage>
        <taxon>Bacteria</taxon>
        <taxon>Bacillati</taxon>
        <taxon>Bacillota</taxon>
        <taxon>Clostridia</taxon>
        <taxon>Peptostreptococcales</taxon>
        <taxon>Peptostreptococcaceae</taxon>
        <taxon>Paraclostridium</taxon>
    </lineage>
</organism>
<evidence type="ECO:0000256" key="1">
    <source>
        <dbReference type="ARBA" id="ARBA00001964"/>
    </source>
</evidence>
<dbReference type="InterPro" id="IPR009014">
    <property type="entry name" value="Transketo_C/PFOR_II"/>
</dbReference>
<reference evidence="5 6" key="1">
    <citation type="submission" date="2015-04" db="EMBL/GenBank/DDBJ databases">
        <title>Microcin producing Clostridium sp. JC272T.</title>
        <authorList>
            <person name="Jyothsna T."/>
            <person name="Sasikala C."/>
            <person name="Ramana C."/>
        </authorList>
    </citation>
    <scope>NUCLEOTIDE SEQUENCE [LARGE SCALE GENOMIC DNA]</scope>
    <source>
        <strain evidence="5 6">JC272</strain>
    </source>
</reference>
<dbReference type="PANTHER" id="PTHR43825:SF1">
    <property type="entry name" value="TRANSKETOLASE-LIKE PYRIMIDINE-BINDING DOMAIN-CONTAINING PROTEIN"/>
    <property type="match status" value="1"/>
</dbReference>
<protein>
    <submittedName>
        <fullName evidence="5">Transketolase</fullName>
    </submittedName>
</protein>
<keyword evidence="3" id="KW-0786">Thiamine pyrophosphate</keyword>
<accession>A0A0M3DKF2</accession>
<dbReference type="InterPro" id="IPR005475">
    <property type="entry name" value="Transketolase-like_Pyr-bd"/>
</dbReference>
<dbReference type="SUPFAM" id="SSF52518">
    <property type="entry name" value="Thiamin diphosphate-binding fold (THDP-binding)"/>
    <property type="match status" value="1"/>
</dbReference>
<keyword evidence="6" id="KW-1185">Reference proteome</keyword>
<comment type="caution">
    <text evidence="5">The sequence shown here is derived from an EMBL/GenBank/DDBJ whole genome shotgun (WGS) entry which is preliminary data.</text>
</comment>
<evidence type="ECO:0000313" key="6">
    <source>
        <dbReference type="Proteomes" id="UP000034407"/>
    </source>
</evidence>
<evidence type="ECO:0000259" key="4">
    <source>
        <dbReference type="SMART" id="SM00861"/>
    </source>
</evidence>